<name>A0A2K9LNW5_9GAMM</name>
<dbReference type="EMBL" id="CP022684">
    <property type="protein sequence ID" value="AUM14046.1"/>
    <property type="molecule type" value="Genomic_DNA"/>
</dbReference>
<evidence type="ECO:0000256" key="2">
    <source>
        <dbReference type="ARBA" id="ARBA00022517"/>
    </source>
</evidence>
<evidence type="ECO:0000256" key="1">
    <source>
        <dbReference type="ARBA" id="ARBA00022490"/>
    </source>
</evidence>
<comment type="function">
    <text evidence="5">Member of a network of 50S ribosomal subunit biogenesis factors which assembles along the 30S-50S interface, preventing incorrect 23S rRNA structures from forming. Promotes peptidyl transferase center (PTC) maturation.</text>
</comment>
<organism evidence="7 8">
    <name type="scientific">Ketobacter alkanivorans</name>
    <dbReference type="NCBI Taxonomy" id="1917421"/>
    <lineage>
        <taxon>Bacteria</taxon>
        <taxon>Pseudomonadati</taxon>
        <taxon>Pseudomonadota</taxon>
        <taxon>Gammaproteobacteria</taxon>
        <taxon>Pseudomonadales</taxon>
        <taxon>Ketobacteraceae</taxon>
        <taxon>Ketobacter</taxon>
    </lineage>
</organism>
<dbReference type="Pfam" id="PF04751">
    <property type="entry name" value="DarP"/>
    <property type="match status" value="1"/>
</dbReference>
<evidence type="ECO:0000256" key="3">
    <source>
        <dbReference type="ARBA" id="ARBA00022730"/>
    </source>
</evidence>
<keyword evidence="4 5" id="KW-0694">RNA-binding</keyword>
<feature type="compositionally biased region" description="Polar residues" evidence="6">
    <location>
        <begin position="151"/>
        <end position="163"/>
    </location>
</feature>
<comment type="similarity">
    <text evidence="5">Belongs to the DarP family.</text>
</comment>
<keyword evidence="2 5" id="KW-0690">Ribosome biogenesis</keyword>
<dbReference type="GO" id="GO:1902626">
    <property type="term" value="P:assembly of large subunit precursor of preribosome"/>
    <property type="evidence" value="ECO:0007669"/>
    <property type="project" value="UniProtKB-UniRule"/>
</dbReference>
<dbReference type="HAMAP" id="MF_00765">
    <property type="entry name" value="DarP"/>
    <property type="match status" value="1"/>
</dbReference>
<feature type="region of interest" description="Disordered" evidence="6">
    <location>
        <begin position="1"/>
        <end position="23"/>
    </location>
</feature>
<evidence type="ECO:0000256" key="5">
    <source>
        <dbReference type="HAMAP-Rule" id="MF_00765"/>
    </source>
</evidence>
<evidence type="ECO:0000256" key="6">
    <source>
        <dbReference type="SAM" id="MobiDB-lite"/>
    </source>
</evidence>
<dbReference type="Proteomes" id="UP000235116">
    <property type="component" value="Chromosome"/>
</dbReference>
<comment type="subcellular location">
    <subcellularLocation>
        <location evidence="5">Cytoplasm</location>
    </subcellularLocation>
    <text evidence="5">Associates with late stage pre-50S ribosomal subunits.</text>
</comment>
<dbReference type="GO" id="GO:0043022">
    <property type="term" value="F:ribosome binding"/>
    <property type="evidence" value="ECO:0007669"/>
    <property type="project" value="UniProtKB-UniRule"/>
</dbReference>
<gene>
    <name evidence="5" type="primary">darP</name>
    <name evidence="7" type="ORF">Kalk_17140</name>
</gene>
<dbReference type="AlphaFoldDB" id="A0A2K9LNW5"/>
<protein>
    <recommendedName>
        <fullName evidence="5">Dual-action ribosomal maturation protein DarP</fullName>
    </recommendedName>
    <alternativeName>
        <fullName evidence="5">Large ribosomal subunit assembly factor DarP</fullName>
    </alternativeName>
</protein>
<feature type="region of interest" description="Disordered" evidence="6">
    <location>
        <begin position="145"/>
        <end position="165"/>
    </location>
</feature>
<dbReference type="KEGG" id="kak:Kalk_17140"/>
<dbReference type="RefSeq" id="WP_101895421.1">
    <property type="nucleotide sequence ID" value="NZ_CP022684.1"/>
</dbReference>
<dbReference type="GO" id="GO:0019843">
    <property type="term" value="F:rRNA binding"/>
    <property type="evidence" value="ECO:0007669"/>
    <property type="project" value="UniProtKB-UniRule"/>
</dbReference>
<dbReference type="OrthoDB" id="5293604at2"/>
<keyword evidence="1 5" id="KW-0963">Cytoplasm</keyword>
<dbReference type="InterPro" id="IPR023153">
    <property type="entry name" value="DarP_sf"/>
</dbReference>
<dbReference type="NCBIfam" id="NF003593">
    <property type="entry name" value="PRK05255.1-1"/>
    <property type="match status" value="1"/>
</dbReference>
<dbReference type="SUPFAM" id="SSF158710">
    <property type="entry name" value="PSPTO4464-like"/>
    <property type="match status" value="1"/>
</dbReference>
<keyword evidence="3 5" id="KW-0699">rRNA-binding</keyword>
<proteinExistence type="inferred from homology"/>
<reference evidence="8" key="1">
    <citation type="submission" date="2017-08" db="EMBL/GenBank/DDBJ databases">
        <title>Direct submision.</title>
        <authorList>
            <person name="Kim S.-J."/>
            <person name="Rhee S.-K."/>
        </authorList>
    </citation>
    <scope>NUCLEOTIDE SEQUENCE [LARGE SCALE GENOMIC DNA]</scope>
    <source>
        <strain evidence="8">GI5</strain>
    </source>
</reference>
<dbReference type="InterPro" id="IPR006839">
    <property type="entry name" value="DarP"/>
</dbReference>
<evidence type="ECO:0000256" key="4">
    <source>
        <dbReference type="ARBA" id="ARBA00022884"/>
    </source>
</evidence>
<keyword evidence="8" id="KW-1185">Reference proteome</keyword>
<dbReference type="Gene3D" id="1.10.60.30">
    <property type="entry name" value="PSPTO4464-like domains"/>
    <property type="match status" value="2"/>
</dbReference>
<evidence type="ECO:0000313" key="8">
    <source>
        <dbReference type="Proteomes" id="UP000235116"/>
    </source>
</evidence>
<evidence type="ECO:0000313" key="7">
    <source>
        <dbReference type="EMBL" id="AUM14046.1"/>
    </source>
</evidence>
<sequence length="179" mass="20346">MAKFDDTESFDEDDLPPSKSSIKREAERLKKIGERLLEMGDNQLQSFALSDKLAMAIAEGKRIKNFEGLRRHKQYIGKVLRETDTDAIEARLSEIDNAHTLNTRAFHELETLRDTLIGGDNKSIGEVIERYPGVDTQKLRQLVRNAKKEQQGNTTNPDNTSTTHARKLFRFLRDASGNS</sequence>
<dbReference type="PANTHER" id="PTHR38101">
    <property type="entry name" value="UPF0307 PROTEIN YJGA"/>
    <property type="match status" value="1"/>
</dbReference>
<dbReference type="PANTHER" id="PTHR38101:SF1">
    <property type="entry name" value="UPF0307 PROTEIN YJGA"/>
    <property type="match status" value="1"/>
</dbReference>
<accession>A0A2K9LNW5</accession>
<dbReference type="PIRSF" id="PIRSF016183">
    <property type="entry name" value="UCP016183"/>
    <property type="match status" value="1"/>
</dbReference>
<dbReference type="GO" id="GO:0005829">
    <property type="term" value="C:cytosol"/>
    <property type="evidence" value="ECO:0007669"/>
    <property type="project" value="TreeGrafter"/>
</dbReference>
<dbReference type="CDD" id="cd16331">
    <property type="entry name" value="YjgA-like"/>
    <property type="match status" value="1"/>
</dbReference>